<evidence type="ECO:0000313" key="1">
    <source>
        <dbReference type="EMBL" id="EPE36234.1"/>
    </source>
</evidence>
<organism evidence="1 2">
    <name type="scientific">Glarea lozoyensis (strain ATCC 20868 / MF5171)</name>
    <dbReference type="NCBI Taxonomy" id="1116229"/>
    <lineage>
        <taxon>Eukaryota</taxon>
        <taxon>Fungi</taxon>
        <taxon>Dikarya</taxon>
        <taxon>Ascomycota</taxon>
        <taxon>Pezizomycotina</taxon>
        <taxon>Leotiomycetes</taxon>
        <taxon>Helotiales</taxon>
        <taxon>Helotiaceae</taxon>
        <taxon>Glarea</taxon>
    </lineage>
</organism>
<dbReference type="KEGG" id="glz:GLAREA_05572"/>
<gene>
    <name evidence="1" type="ORF">GLAREA_05572</name>
</gene>
<evidence type="ECO:0000313" key="2">
    <source>
        <dbReference type="Proteomes" id="UP000016922"/>
    </source>
</evidence>
<dbReference type="RefSeq" id="XP_008077052.1">
    <property type="nucleotide sequence ID" value="XM_008078861.1"/>
</dbReference>
<dbReference type="Proteomes" id="UP000016922">
    <property type="component" value="Unassembled WGS sequence"/>
</dbReference>
<protein>
    <submittedName>
        <fullName evidence="1">Uncharacterized protein</fullName>
    </submittedName>
</protein>
<keyword evidence="2" id="KW-1185">Reference proteome</keyword>
<dbReference type="EMBL" id="KE145353">
    <property type="protein sequence ID" value="EPE36234.1"/>
    <property type="molecule type" value="Genomic_DNA"/>
</dbReference>
<dbReference type="HOGENOM" id="CLU_3014318_0_0_1"/>
<proteinExistence type="predicted"/>
<dbReference type="GeneID" id="19464626"/>
<accession>S3DGH5</accession>
<dbReference type="AlphaFoldDB" id="S3DGH5"/>
<reference evidence="1 2" key="1">
    <citation type="journal article" date="2013" name="BMC Genomics">
        <title>Genomics-driven discovery of the pneumocandin biosynthetic gene cluster in the fungus Glarea lozoyensis.</title>
        <authorList>
            <person name="Chen L."/>
            <person name="Yue Q."/>
            <person name="Zhang X."/>
            <person name="Xiang M."/>
            <person name="Wang C."/>
            <person name="Li S."/>
            <person name="Che Y."/>
            <person name="Ortiz-Lopez F.J."/>
            <person name="Bills G.F."/>
            <person name="Liu X."/>
            <person name="An Z."/>
        </authorList>
    </citation>
    <scope>NUCLEOTIDE SEQUENCE [LARGE SCALE GENOMIC DNA]</scope>
    <source>
        <strain evidence="2">ATCC 20868 / MF5171</strain>
    </source>
</reference>
<sequence length="56" mass="6211">MRLASEDAATTVEELCQCIPGTWCQGDTSGVKHHVVREAARNVTGLCLDMKRRTKH</sequence>
<name>S3DGH5_GLAL2</name>